<evidence type="ECO:0000256" key="8">
    <source>
        <dbReference type="ARBA" id="ARBA00022975"/>
    </source>
</evidence>
<dbReference type="PANTHER" id="PTHR46683">
    <property type="entry name" value="OROTATE PHOSPHORIBOSYLTRANSFERASE 1-RELATED"/>
    <property type="match status" value="1"/>
</dbReference>
<dbReference type="InterPro" id="IPR029057">
    <property type="entry name" value="PRTase-like"/>
</dbReference>
<evidence type="ECO:0000256" key="5">
    <source>
        <dbReference type="ARBA" id="ARBA00011971"/>
    </source>
</evidence>
<evidence type="ECO:0000313" key="12">
    <source>
        <dbReference type="Proteomes" id="UP000251800"/>
    </source>
</evidence>
<feature type="binding site" description="in other chain" evidence="9">
    <location>
        <position position="26"/>
    </location>
    <ligand>
        <name>5-phospho-alpha-D-ribose 1-diphosphate</name>
        <dbReference type="ChEBI" id="CHEBI:58017"/>
        <note>ligand shared between dimeric partners</note>
    </ligand>
</feature>
<dbReference type="UniPathway" id="UPA00070">
    <property type="reaction ID" value="UER00119"/>
</dbReference>
<dbReference type="InterPro" id="IPR004467">
    <property type="entry name" value="Or_phspho_trans_dom"/>
</dbReference>
<dbReference type="GO" id="GO:0000287">
    <property type="term" value="F:magnesium ion binding"/>
    <property type="evidence" value="ECO:0007669"/>
    <property type="project" value="UniProtKB-UniRule"/>
</dbReference>
<keyword evidence="12" id="KW-1185">Reference proteome</keyword>
<dbReference type="PANTHER" id="PTHR46683:SF1">
    <property type="entry name" value="OROTATE PHOSPHORIBOSYLTRANSFERASE 1-RELATED"/>
    <property type="match status" value="1"/>
</dbReference>
<organism evidence="11 12">
    <name type="scientific">Abyssibacter profundi</name>
    <dbReference type="NCBI Taxonomy" id="2182787"/>
    <lineage>
        <taxon>Bacteria</taxon>
        <taxon>Pseudomonadati</taxon>
        <taxon>Pseudomonadota</taxon>
        <taxon>Gammaproteobacteria</taxon>
        <taxon>Chromatiales</taxon>
        <taxon>Oceanococcaceae</taxon>
        <taxon>Abyssibacter</taxon>
    </lineage>
</organism>
<protein>
    <recommendedName>
        <fullName evidence="5 9">Orotate phosphoribosyltransferase</fullName>
        <shortName evidence="9">OPRT</shortName>
        <shortName evidence="9">OPRTase</shortName>
        <ecNumber evidence="5 9">2.4.2.10</ecNumber>
    </recommendedName>
</protein>
<evidence type="ECO:0000256" key="1">
    <source>
        <dbReference type="ARBA" id="ARBA00003769"/>
    </source>
</evidence>
<evidence type="ECO:0000256" key="3">
    <source>
        <dbReference type="ARBA" id="ARBA00006340"/>
    </source>
</evidence>
<dbReference type="GO" id="GO:0044205">
    <property type="term" value="P:'de novo' UMP biosynthetic process"/>
    <property type="evidence" value="ECO:0007669"/>
    <property type="project" value="UniProtKB-UniRule"/>
</dbReference>
<comment type="catalytic activity">
    <reaction evidence="9">
        <text>orotidine 5'-phosphate + diphosphate = orotate + 5-phospho-alpha-D-ribose 1-diphosphate</text>
        <dbReference type="Rhea" id="RHEA:10380"/>
        <dbReference type="ChEBI" id="CHEBI:30839"/>
        <dbReference type="ChEBI" id="CHEBI:33019"/>
        <dbReference type="ChEBI" id="CHEBI:57538"/>
        <dbReference type="ChEBI" id="CHEBI:58017"/>
        <dbReference type="EC" id="2.4.2.10"/>
    </reaction>
</comment>
<dbReference type="Pfam" id="PF00156">
    <property type="entry name" value="Pribosyltran"/>
    <property type="match status" value="1"/>
</dbReference>
<comment type="function">
    <text evidence="1 9">Catalyzes the transfer of a ribosyl phosphate group from 5-phosphoribose 1-diphosphate to orotate, leading to the formation of orotidine monophosphate (OMP).</text>
</comment>
<dbReference type="GO" id="GO:0046132">
    <property type="term" value="P:pyrimidine ribonucleoside biosynthetic process"/>
    <property type="evidence" value="ECO:0007669"/>
    <property type="project" value="TreeGrafter"/>
</dbReference>
<dbReference type="Gene3D" id="3.40.50.2020">
    <property type="match status" value="1"/>
</dbReference>
<dbReference type="SUPFAM" id="SSF53271">
    <property type="entry name" value="PRTase-like"/>
    <property type="match status" value="1"/>
</dbReference>
<dbReference type="CDD" id="cd06223">
    <property type="entry name" value="PRTases_typeI"/>
    <property type="match status" value="1"/>
</dbReference>
<dbReference type="InterPro" id="IPR023031">
    <property type="entry name" value="OPRT"/>
</dbReference>
<dbReference type="EC" id="2.4.2.10" evidence="5 9"/>
<dbReference type="GO" id="GO:0006207">
    <property type="term" value="P:'de novo' pyrimidine nucleobase biosynthetic process"/>
    <property type="evidence" value="ECO:0007669"/>
    <property type="project" value="TreeGrafter"/>
</dbReference>
<comment type="cofactor">
    <cofactor evidence="9">
        <name>Mg(2+)</name>
        <dbReference type="ChEBI" id="CHEBI:18420"/>
    </cofactor>
</comment>
<feature type="binding site" description="in other chain" evidence="9">
    <location>
        <begin position="70"/>
        <end position="71"/>
    </location>
    <ligand>
        <name>5-phospho-alpha-D-ribose 1-diphosphate</name>
        <dbReference type="ChEBI" id="CHEBI:58017"/>
        <note>ligand shared between dimeric partners</note>
    </ligand>
</feature>
<evidence type="ECO:0000256" key="4">
    <source>
        <dbReference type="ARBA" id="ARBA00011738"/>
    </source>
</evidence>
<keyword evidence="8 9" id="KW-0665">Pyrimidine biosynthesis</keyword>
<keyword evidence="7 9" id="KW-0808">Transferase</keyword>
<evidence type="ECO:0000256" key="2">
    <source>
        <dbReference type="ARBA" id="ARBA00004889"/>
    </source>
</evidence>
<comment type="similarity">
    <text evidence="3 9">Belongs to the purine/pyrimidine phosphoribosyltransferase family. PyrE subfamily.</text>
</comment>
<dbReference type="HAMAP" id="MF_01208">
    <property type="entry name" value="PyrE"/>
    <property type="match status" value="1"/>
</dbReference>
<keyword evidence="9" id="KW-0460">Magnesium</keyword>
<feature type="binding site" evidence="9">
    <location>
        <position position="102"/>
    </location>
    <ligand>
        <name>5-phospho-alpha-D-ribose 1-diphosphate</name>
        <dbReference type="ChEBI" id="CHEBI:58017"/>
        <note>ligand shared between dimeric partners</note>
    </ligand>
</feature>
<dbReference type="RefSeq" id="WP_109721454.1">
    <property type="nucleotide sequence ID" value="NZ_QEQK01000018.1"/>
</dbReference>
<feature type="domain" description="Phosphoribosyltransferase" evidence="10">
    <location>
        <begin position="52"/>
        <end position="150"/>
    </location>
</feature>
<comment type="subunit">
    <text evidence="4 9">Homodimer.</text>
</comment>
<sequence length="209" mass="21685">MTPAAETLIQTALERGALRLGDFTLKSGRPSPYFFNFGALDDGDALLQAAEAYADLLMPAEFDVLFGPAYKGIPLVAAIAVVMARRGRSVAYAYNRKEAKTHGEGGNLVGAPVDGRVALVDDVVTAGTAIRQAIDMVRAAGGTPTLAVVALDRQEAGPDGLSPLASLADQEQIDVRSLFTAGDVADSVEASQPDAASAIRRHLGEYGAG</sequence>
<feature type="binding site" evidence="9">
    <location>
        <begin position="34"/>
        <end position="35"/>
    </location>
    <ligand>
        <name>orotate</name>
        <dbReference type="ChEBI" id="CHEBI:30839"/>
    </ligand>
</feature>
<accession>A0A383XQ64</accession>
<dbReference type="Proteomes" id="UP000251800">
    <property type="component" value="Unassembled WGS sequence"/>
</dbReference>
<evidence type="ECO:0000259" key="10">
    <source>
        <dbReference type="Pfam" id="PF00156"/>
    </source>
</evidence>
<dbReference type="EMBL" id="QEQK01000018">
    <property type="protein sequence ID" value="PWN54768.1"/>
    <property type="molecule type" value="Genomic_DNA"/>
</dbReference>
<dbReference type="GO" id="GO:0004588">
    <property type="term" value="F:orotate phosphoribosyltransferase activity"/>
    <property type="evidence" value="ECO:0007669"/>
    <property type="project" value="UniProtKB-UniRule"/>
</dbReference>
<comment type="pathway">
    <text evidence="2 9">Pyrimidine metabolism; UMP biosynthesis via de novo pathway; UMP from orotate: step 1/2.</text>
</comment>
<feature type="binding site" evidence="9">
    <location>
        <position position="96"/>
    </location>
    <ligand>
        <name>5-phospho-alpha-D-ribose 1-diphosphate</name>
        <dbReference type="ChEBI" id="CHEBI:58017"/>
        <note>ligand shared between dimeric partners</note>
    </ligand>
</feature>
<dbReference type="OrthoDB" id="9779060at2"/>
<dbReference type="NCBIfam" id="TIGR00336">
    <property type="entry name" value="pyrE"/>
    <property type="match status" value="1"/>
</dbReference>
<feature type="binding site" evidence="9">
    <location>
        <position position="100"/>
    </location>
    <ligand>
        <name>5-phospho-alpha-D-ribose 1-diphosphate</name>
        <dbReference type="ChEBI" id="CHEBI:58017"/>
        <note>ligand shared between dimeric partners</note>
    </ligand>
</feature>
<proteinExistence type="inferred from homology"/>
<evidence type="ECO:0000256" key="9">
    <source>
        <dbReference type="HAMAP-Rule" id="MF_01208"/>
    </source>
</evidence>
<feature type="binding site" description="in other chain" evidence="9">
    <location>
        <position position="97"/>
    </location>
    <ligand>
        <name>5-phospho-alpha-D-ribose 1-diphosphate</name>
        <dbReference type="ChEBI" id="CHEBI:58017"/>
        <note>ligand shared between dimeric partners</note>
    </ligand>
</feature>
<reference evidence="11 12" key="1">
    <citation type="submission" date="2018-05" db="EMBL/GenBank/DDBJ databases">
        <title>Abyssibacter profundi OUC007T gen. nov., sp. nov, a marine bacterium isolated from seawater of the Mariana Trench.</title>
        <authorList>
            <person name="Zhou S."/>
        </authorList>
    </citation>
    <scope>NUCLEOTIDE SEQUENCE [LARGE SCALE GENOMIC DNA]</scope>
    <source>
        <strain evidence="11 12">OUC007</strain>
    </source>
</reference>
<gene>
    <name evidence="9 11" type="primary">pyrE</name>
    <name evidence="11" type="ORF">DEH80_15610</name>
</gene>
<feature type="binding site" evidence="9">
    <location>
        <position position="153"/>
    </location>
    <ligand>
        <name>orotate</name>
        <dbReference type="ChEBI" id="CHEBI:30839"/>
    </ligand>
</feature>
<dbReference type="AlphaFoldDB" id="A0A383XQ64"/>
<dbReference type="InterPro" id="IPR000836">
    <property type="entry name" value="PRTase_dom"/>
</dbReference>
<feature type="binding site" description="in other chain" evidence="9">
    <location>
        <begin position="121"/>
        <end position="129"/>
    </location>
    <ligand>
        <name>5-phospho-alpha-D-ribose 1-diphosphate</name>
        <dbReference type="ChEBI" id="CHEBI:58017"/>
        <note>ligand shared between dimeric partners</note>
    </ligand>
</feature>
<evidence type="ECO:0000256" key="6">
    <source>
        <dbReference type="ARBA" id="ARBA00022676"/>
    </source>
</evidence>
<name>A0A383XQ64_9GAMM</name>
<keyword evidence="6 9" id="KW-0328">Glycosyltransferase</keyword>
<comment type="caution">
    <text evidence="11">The sequence shown here is derived from an EMBL/GenBank/DDBJ whole genome shotgun (WGS) entry which is preliminary data.</text>
</comment>
<evidence type="ECO:0000313" key="11">
    <source>
        <dbReference type="EMBL" id="PWN54768.1"/>
    </source>
</evidence>
<dbReference type="GO" id="GO:0005737">
    <property type="term" value="C:cytoplasm"/>
    <property type="evidence" value="ECO:0007669"/>
    <property type="project" value="TreeGrafter"/>
</dbReference>
<feature type="binding site" evidence="9">
    <location>
        <position position="125"/>
    </location>
    <ligand>
        <name>orotate</name>
        <dbReference type="ChEBI" id="CHEBI:30839"/>
    </ligand>
</feature>
<evidence type="ECO:0000256" key="7">
    <source>
        <dbReference type="ARBA" id="ARBA00022679"/>
    </source>
</evidence>